<keyword evidence="1" id="KW-0812">Transmembrane</keyword>
<keyword evidence="1" id="KW-1133">Transmembrane helix</keyword>
<keyword evidence="3" id="KW-1185">Reference proteome</keyword>
<dbReference type="Proteomes" id="UP001595824">
    <property type="component" value="Unassembled WGS sequence"/>
</dbReference>
<protein>
    <submittedName>
        <fullName evidence="2">Uncharacterized protein</fullName>
    </submittedName>
</protein>
<comment type="caution">
    <text evidence="2">The sequence shown here is derived from an EMBL/GenBank/DDBJ whole genome shotgun (WGS) entry which is preliminary data.</text>
</comment>
<keyword evidence="1" id="KW-0472">Membrane</keyword>
<dbReference type="EMBL" id="JBHSDP010000015">
    <property type="protein sequence ID" value="MFC4329176.1"/>
    <property type="molecule type" value="Genomic_DNA"/>
</dbReference>
<name>A0ABV8TES0_9ACTN</name>
<organism evidence="2 3">
    <name type="scientific">Streptomyces andamanensis</name>
    <dbReference type="NCBI Taxonomy" id="1565035"/>
    <lineage>
        <taxon>Bacteria</taxon>
        <taxon>Bacillati</taxon>
        <taxon>Actinomycetota</taxon>
        <taxon>Actinomycetes</taxon>
        <taxon>Kitasatosporales</taxon>
        <taxon>Streptomycetaceae</taxon>
        <taxon>Streptomyces</taxon>
    </lineage>
</organism>
<reference evidence="3" key="1">
    <citation type="journal article" date="2019" name="Int. J. Syst. Evol. Microbiol.">
        <title>The Global Catalogue of Microorganisms (GCM) 10K type strain sequencing project: providing services to taxonomists for standard genome sequencing and annotation.</title>
        <authorList>
            <consortium name="The Broad Institute Genomics Platform"/>
            <consortium name="The Broad Institute Genome Sequencing Center for Infectious Disease"/>
            <person name="Wu L."/>
            <person name="Ma J."/>
        </authorList>
    </citation>
    <scope>NUCLEOTIDE SEQUENCE [LARGE SCALE GENOMIC DNA]</scope>
    <source>
        <strain evidence="3">PCU 347</strain>
    </source>
</reference>
<feature type="transmembrane region" description="Helical" evidence="1">
    <location>
        <begin position="15"/>
        <end position="35"/>
    </location>
</feature>
<evidence type="ECO:0000256" key="1">
    <source>
        <dbReference type="SAM" id="Phobius"/>
    </source>
</evidence>
<accession>A0ABV8TES0</accession>
<proteinExistence type="predicted"/>
<evidence type="ECO:0000313" key="2">
    <source>
        <dbReference type="EMBL" id="MFC4329176.1"/>
    </source>
</evidence>
<sequence length="44" mass="4815">MLLDLLLASPRDGRVPAAPLLGLTQLLLLLTAVGFRRKAFEILQ</sequence>
<evidence type="ECO:0000313" key="3">
    <source>
        <dbReference type="Proteomes" id="UP001595824"/>
    </source>
</evidence>
<gene>
    <name evidence="2" type="ORF">ACFPC0_15405</name>
</gene>
<dbReference type="RefSeq" id="WP_282107210.1">
    <property type="nucleotide sequence ID" value="NZ_JBHSDP010000015.1"/>
</dbReference>